<evidence type="ECO:0000313" key="9">
    <source>
        <dbReference type="Proteomes" id="UP001220610"/>
    </source>
</evidence>
<keyword evidence="5" id="KW-0998">Cell outer membrane</keyword>
<evidence type="ECO:0000256" key="1">
    <source>
        <dbReference type="ARBA" id="ARBA00004442"/>
    </source>
</evidence>
<sequence>MKLAYILPVLGVTLMLGMSSCSKFLDVDPESKIPGDKVFSDINSTNAYVLGLYDTWREGHKARVDPYLGTDEAISGGFQHDDFERRGLDEYAEGMNSTNGKILSIWTNRYQIISRSAPAIQELKRLEAQGNPELNKMLGEASLLRAVSMWELSQYFGSIPVIDHDKPELGGNRQPLDVVYTAIEEDLLNAEKYLPDPSAISDPRRASKALAQAMLGKLFLYAPASSGMRDYEKAKGYFKKVIDNPYFGTTGASNFAIIFNAEAENETNYKREMIYAFQYKAGYPNQSSAQWDVGSRAVAQMTPVEAIAPWSGFDGMMASEYCYGTVANGGVWEAGDLRKDESIRYDFTWNGYTPNLRGWAWGDELEPHIKKYEDLRIVALGQSTWHSGKSIPFIRFSDVVLNYAECLYFTGQQAEGISLINNVVRKRAFGGTLPAGMEWSTGMGTDDFLTHLLDERMRELCFEGWRKFDLLRTGKLIEYVTARNRWVKAGNFVNIEGVVRDLGATKVIPAHRLLWPIPLEELRQNPDLDESKDQNPGY</sequence>
<dbReference type="Pfam" id="PF14322">
    <property type="entry name" value="SusD-like_3"/>
    <property type="match status" value="1"/>
</dbReference>
<dbReference type="SUPFAM" id="SSF48452">
    <property type="entry name" value="TPR-like"/>
    <property type="match status" value="1"/>
</dbReference>
<evidence type="ECO:0000259" key="7">
    <source>
        <dbReference type="Pfam" id="PF14322"/>
    </source>
</evidence>
<evidence type="ECO:0000313" key="8">
    <source>
        <dbReference type="EMBL" id="WEK35618.1"/>
    </source>
</evidence>
<dbReference type="AlphaFoldDB" id="A0AAJ5WS89"/>
<reference evidence="8" key="1">
    <citation type="submission" date="2023-03" db="EMBL/GenBank/DDBJ databases">
        <title>Andean soil-derived lignocellulolytic bacterial consortium as a source of novel taxa and putative plastic-active enzymes.</title>
        <authorList>
            <person name="Diaz-Garcia L."/>
            <person name="Chuvochina M."/>
            <person name="Feuerriegel G."/>
            <person name="Bunk B."/>
            <person name="Sproer C."/>
            <person name="Streit W.R."/>
            <person name="Rodriguez L.M."/>
            <person name="Overmann J."/>
            <person name="Jimenez D.J."/>
        </authorList>
    </citation>
    <scope>NUCLEOTIDE SEQUENCE</scope>
    <source>
        <strain evidence="8">MAG 7</strain>
    </source>
</reference>
<evidence type="ECO:0000256" key="2">
    <source>
        <dbReference type="ARBA" id="ARBA00006275"/>
    </source>
</evidence>
<evidence type="ECO:0000256" key="3">
    <source>
        <dbReference type="ARBA" id="ARBA00022729"/>
    </source>
</evidence>
<accession>A0AAJ5WS89</accession>
<proteinExistence type="inferred from homology"/>
<dbReference type="GO" id="GO:0009279">
    <property type="term" value="C:cell outer membrane"/>
    <property type="evidence" value="ECO:0007669"/>
    <property type="project" value="UniProtKB-SubCell"/>
</dbReference>
<evidence type="ECO:0000259" key="6">
    <source>
        <dbReference type="Pfam" id="PF07980"/>
    </source>
</evidence>
<feature type="domain" description="SusD-like N-terminal" evidence="7">
    <location>
        <begin position="23"/>
        <end position="220"/>
    </location>
</feature>
<comment type="similarity">
    <text evidence="2">Belongs to the SusD family.</text>
</comment>
<keyword evidence="4" id="KW-0472">Membrane</keyword>
<keyword evidence="3" id="KW-0732">Signal</keyword>
<dbReference type="Proteomes" id="UP001220610">
    <property type="component" value="Chromosome"/>
</dbReference>
<dbReference type="Pfam" id="PF07980">
    <property type="entry name" value="SusD_RagB"/>
    <property type="match status" value="1"/>
</dbReference>
<feature type="domain" description="RagB/SusD" evidence="6">
    <location>
        <begin position="366"/>
        <end position="538"/>
    </location>
</feature>
<gene>
    <name evidence="8" type="ORF">P0Y53_24295</name>
</gene>
<evidence type="ECO:0000256" key="4">
    <source>
        <dbReference type="ARBA" id="ARBA00023136"/>
    </source>
</evidence>
<protein>
    <submittedName>
        <fullName evidence="8">RagB/SusD family nutrient uptake outer membrane protein</fullName>
    </submittedName>
</protein>
<dbReference type="InterPro" id="IPR033985">
    <property type="entry name" value="SusD-like_N"/>
</dbReference>
<comment type="subcellular location">
    <subcellularLocation>
        <location evidence="1">Cell outer membrane</location>
    </subcellularLocation>
</comment>
<evidence type="ECO:0000256" key="5">
    <source>
        <dbReference type="ARBA" id="ARBA00023237"/>
    </source>
</evidence>
<dbReference type="Gene3D" id="1.25.40.390">
    <property type="match status" value="1"/>
</dbReference>
<organism evidence="8 9">
    <name type="scientific">Candidatus Pseudobacter hemicellulosilyticus</name>
    <dbReference type="NCBI Taxonomy" id="3121375"/>
    <lineage>
        <taxon>Bacteria</taxon>
        <taxon>Pseudomonadati</taxon>
        <taxon>Bacteroidota</taxon>
        <taxon>Chitinophagia</taxon>
        <taxon>Chitinophagales</taxon>
        <taxon>Chitinophagaceae</taxon>
        <taxon>Pseudobacter</taxon>
    </lineage>
</organism>
<dbReference type="EMBL" id="CP119311">
    <property type="protein sequence ID" value="WEK35618.1"/>
    <property type="molecule type" value="Genomic_DNA"/>
</dbReference>
<dbReference type="InterPro" id="IPR011990">
    <property type="entry name" value="TPR-like_helical_dom_sf"/>
</dbReference>
<dbReference type="PROSITE" id="PS51257">
    <property type="entry name" value="PROKAR_LIPOPROTEIN"/>
    <property type="match status" value="1"/>
</dbReference>
<dbReference type="InterPro" id="IPR012944">
    <property type="entry name" value="SusD_RagB_dom"/>
</dbReference>
<name>A0AAJ5WS89_9BACT</name>